<dbReference type="AlphaFoldDB" id="A0A699L7X1"/>
<sequence>AKRPKSGVFTYENGFFNVASSSTSTTLIVKRIDKIERQIIDEKLILVDDDGKPLPKVVFTENMDSDSEVEDVVDDHAVFMASIGLTSGDDSGSSTNSLLEQ</sequence>
<evidence type="ECO:0000313" key="1">
    <source>
        <dbReference type="EMBL" id="GFB29810.1"/>
    </source>
</evidence>
<dbReference type="EMBL" id="BKCJ010596053">
    <property type="protein sequence ID" value="GFB29810.1"/>
    <property type="molecule type" value="Genomic_DNA"/>
</dbReference>
<name>A0A699L7X1_TANCI</name>
<protein>
    <submittedName>
        <fullName evidence="1">Uncharacterized protein</fullName>
    </submittedName>
</protein>
<feature type="non-terminal residue" evidence="1">
    <location>
        <position position="1"/>
    </location>
</feature>
<accession>A0A699L7X1</accession>
<gene>
    <name evidence="1" type="ORF">Tci_701781</name>
</gene>
<organism evidence="1">
    <name type="scientific">Tanacetum cinerariifolium</name>
    <name type="common">Dalmatian daisy</name>
    <name type="synonym">Chrysanthemum cinerariifolium</name>
    <dbReference type="NCBI Taxonomy" id="118510"/>
    <lineage>
        <taxon>Eukaryota</taxon>
        <taxon>Viridiplantae</taxon>
        <taxon>Streptophyta</taxon>
        <taxon>Embryophyta</taxon>
        <taxon>Tracheophyta</taxon>
        <taxon>Spermatophyta</taxon>
        <taxon>Magnoliopsida</taxon>
        <taxon>eudicotyledons</taxon>
        <taxon>Gunneridae</taxon>
        <taxon>Pentapetalae</taxon>
        <taxon>asterids</taxon>
        <taxon>campanulids</taxon>
        <taxon>Asterales</taxon>
        <taxon>Asteraceae</taxon>
        <taxon>Asteroideae</taxon>
        <taxon>Anthemideae</taxon>
        <taxon>Anthemidinae</taxon>
        <taxon>Tanacetum</taxon>
    </lineage>
</organism>
<comment type="caution">
    <text evidence="1">The sequence shown here is derived from an EMBL/GenBank/DDBJ whole genome shotgun (WGS) entry which is preliminary data.</text>
</comment>
<proteinExistence type="predicted"/>
<reference evidence="1" key="1">
    <citation type="journal article" date="2019" name="Sci. Rep.">
        <title>Draft genome of Tanacetum cinerariifolium, the natural source of mosquito coil.</title>
        <authorList>
            <person name="Yamashiro T."/>
            <person name="Shiraishi A."/>
            <person name="Satake H."/>
            <person name="Nakayama K."/>
        </authorList>
    </citation>
    <scope>NUCLEOTIDE SEQUENCE</scope>
</reference>